<sequence length="125" mass="14141">MLCQQSRTPSFPRLPFGIKATVVQRSSRAGLPSERAAIVPVAPRCFHRRRGLPRGGPNRLRRKSCAFRRVHPEKAAWSLVAFASPWEELTGAQRRRRRPSRPQVDLLLPPASASWAREGDVRSPR</sequence>
<accession>M3YPV1</accession>
<proteinExistence type="predicted"/>
<organism evidence="2">
    <name type="scientific">Mustela putorius furo</name>
    <name type="common">European domestic ferret</name>
    <name type="synonym">Mustela furo</name>
    <dbReference type="NCBI Taxonomy" id="9669"/>
    <lineage>
        <taxon>Eukaryota</taxon>
        <taxon>Metazoa</taxon>
        <taxon>Chordata</taxon>
        <taxon>Craniata</taxon>
        <taxon>Vertebrata</taxon>
        <taxon>Euteleostomi</taxon>
        <taxon>Mammalia</taxon>
        <taxon>Eutheria</taxon>
        <taxon>Laurasiatheria</taxon>
        <taxon>Carnivora</taxon>
        <taxon>Caniformia</taxon>
        <taxon>Musteloidea</taxon>
        <taxon>Mustelidae</taxon>
        <taxon>Mustelinae</taxon>
        <taxon>Mustela</taxon>
    </lineage>
</organism>
<dbReference type="EMBL" id="AEYP01095678">
    <property type="status" value="NOT_ANNOTATED_CDS"/>
    <property type="molecule type" value="Genomic_DNA"/>
</dbReference>
<dbReference type="HOGENOM" id="CLU_1991921_0_0_1"/>
<dbReference type="Ensembl" id="ENSMPUT00000013574.1">
    <property type="protein sequence ID" value="ENSMPUP00000013359.1"/>
    <property type="gene ID" value="ENSMPUG00000013461.1"/>
</dbReference>
<evidence type="ECO:0000313" key="2">
    <source>
        <dbReference type="Ensembl" id="ENSMPUP00000013359.1"/>
    </source>
</evidence>
<dbReference type="AlphaFoldDB" id="M3YPV1"/>
<protein>
    <submittedName>
        <fullName evidence="2">Uncharacterized protein</fullName>
    </submittedName>
</protein>
<feature type="region of interest" description="Disordered" evidence="1">
    <location>
        <begin position="90"/>
        <end position="125"/>
    </location>
</feature>
<dbReference type="InParanoid" id="M3YPV1"/>
<name>M3YPV1_MUSPF</name>
<reference evidence="2" key="1">
    <citation type="submission" date="2024-06" db="UniProtKB">
        <authorList>
            <consortium name="Ensembl"/>
        </authorList>
    </citation>
    <scope>IDENTIFICATION</scope>
</reference>
<evidence type="ECO:0000256" key="1">
    <source>
        <dbReference type="SAM" id="MobiDB-lite"/>
    </source>
</evidence>